<keyword evidence="3 6" id="KW-0808">Transferase</keyword>
<dbReference type="AlphaFoldDB" id="A0A6M4JBR4"/>
<dbReference type="Proteomes" id="UP000502118">
    <property type="component" value="Chromosome"/>
</dbReference>
<dbReference type="EMBL" id="CP053097">
    <property type="protein sequence ID" value="QJR44453.1"/>
    <property type="molecule type" value="Genomic_DNA"/>
</dbReference>
<name>A0A6M4JBR4_9MOLU</name>
<comment type="similarity">
    <text evidence="2">Belongs to the phosphate acetyltransferase and butyryltransferase family.</text>
</comment>
<dbReference type="KEGG" id="mmio:HLA92_02135"/>
<proteinExistence type="inferred from homology"/>
<protein>
    <submittedName>
        <fullName evidence="6">Phosphate acetyltransferase</fullName>
    </submittedName>
</protein>
<keyword evidence="4" id="KW-0012">Acyltransferase</keyword>
<sequence>MMELSKYSKYINDLLKEKASEKILSVLFIDGDDKRAREAAKYLKEHNLAKPIMLLETKDQIVEDGLENLVLEDLTVQKDAYALKLAEIRKGKEDYATVRKYLDTRPFYGAMMLRNKDIDSAVGGLIYSTADILRAAFKSIGPKPGIKTISSLIIMHKDDEKFIITDPSTVEKPTAEQIVDIAKNATEFARTMKMNDLAGFLTYSTNGSGKGENPDLVRKAVALASEDSYLNIIKGEMQFDSAYNLDVRKQKFPSAPQKELGIYVYPNLESCNIGYKMAQRLGKYGAVGAIIQGVNAAINDFSRGATVQDVIDVTSITILKGYDFLK</sequence>
<evidence type="ECO:0000256" key="2">
    <source>
        <dbReference type="ARBA" id="ARBA00005656"/>
    </source>
</evidence>
<feature type="domain" description="Phosphate acetyl/butaryl transferase" evidence="5">
    <location>
        <begin position="12"/>
        <end position="318"/>
    </location>
</feature>
<evidence type="ECO:0000256" key="4">
    <source>
        <dbReference type="ARBA" id="ARBA00023315"/>
    </source>
</evidence>
<dbReference type="InterPro" id="IPR042112">
    <property type="entry name" value="P_AcTrfase_dom2"/>
</dbReference>
<organism evidence="6 7">
    <name type="scientific">Mycoplasma miroungirhinis</name>
    <dbReference type="NCBI Taxonomy" id="754516"/>
    <lineage>
        <taxon>Bacteria</taxon>
        <taxon>Bacillati</taxon>
        <taxon>Mycoplasmatota</taxon>
        <taxon>Mollicutes</taxon>
        <taxon>Mycoplasmataceae</taxon>
        <taxon>Mycoplasma</taxon>
    </lineage>
</organism>
<dbReference type="InterPro" id="IPR050500">
    <property type="entry name" value="Phos_Acetyltrans/Butyryltrans"/>
</dbReference>
<dbReference type="InterPro" id="IPR042113">
    <property type="entry name" value="P_AcTrfase_dom1"/>
</dbReference>
<evidence type="ECO:0000313" key="6">
    <source>
        <dbReference type="EMBL" id="QJR44453.1"/>
    </source>
</evidence>
<dbReference type="PIRSF" id="PIRSF000428">
    <property type="entry name" value="P_Ac_trans"/>
    <property type="match status" value="1"/>
</dbReference>
<evidence type="ECO:0000256" key="3">
    <source>
        <dbReference type="ARBA" id="ARBA00022679"/>
    </source>
</evidence>
<dbReference type="PANTHER" id="PTHR43356:SF3">
    <property type="entry name" value="PHOSPHATE ACETYLTRANSFERASE"/>
    <property type="match status" value="1"/>
</dbReference>
<dbReference type="Gene3D" id="3.40.50.10950">
    <property type="match status" value="1"/>
</dbReference>
<evidence type="ECO:0000313" key="7">
    <source>
        <dbReference type="Proteomes" id="UP000502118"/>
    </source>
</evidence>
<gene>
    <name evidence="6" type="ORF">HLA92_02135</name>
</gene>
<evidence type="ECO:0000256" key="1">
    <source>
        <dbReference type="ARBA" id="ARBA00000705"/>
    </source>
</evidence>
<dbReference type="PANTHER" id="PTHR43356">
    <property type="entry name" value="PHOSPHATE ACETYLTRANSFERASE"/>
    <property type="match status" value="1"/>
</dbReference>
<accession>A0A6M4JBR4</accession>
<comment type="catalytic activity">
    <reaction evidence="1">
        <text>acetyl-CoA + phosphate = acetyl phosphate + CoA</text>
        <dbReference type="Rhea" id="RHEA:19521"/>
        <dbReference type="ChEBI" id="CHEBI:22191"/>
        <dbReference type="ChEBI" id="CHEBI:43474"/>
        <dbReference type="ChEBI" id="CHEBI:57287"/>
        <dbReference type="ChEBI" id="CHEBI:57288"/>
        <dbReference type="EC" id="2.3.1.8"/>
    </reaction>
</comment>
<dbReference type="SUPFAM" id="SSF53659">
    <property type="entry name" value="Isocitrate/Isopropylmalate dehydrogenase-like"/>
    <property type="match status" value="1"/>
</dbReference>
<dbReference type="Gene3D" id="3.40.50.10750">
    <property type="entry name" value="Isocitrate/Isopropylmalate dehydrogenase-like"/>
    <property type="match status" value="1"/>
</dbReference>
<dbReference type="InterPro" id="IPR012147">
    <property type="entry name" value="P_Ac_Bu_trans"/>
</dbReference>
<evidence type="ECO:0000259" key="5">
    <source>
        <dbReference type="Pfam" id="PF01515"/>
    </source>
</evidence>
<keyword evidence="7" id="KW-1185">Reference proteome</keyword>
<reference evidence="6 7" key="1">
    <citation type="submission" date="2020-05" db="EMBL/GenBank/DDBJ databases">
        <title>Novel Mycoplasma species detected in Mirounga angustirostris (northern elephant seal) from the USA.</title>
        <authorList>
            <person name="Volokhov D.V."/>
        </authorList>
    </citation>
    <scope>NUCLEOTIDE SEQUENCE [LARGE SCALE GENOMIC DNA]</scope>
    <source>
        <strain evidence="6 7">Mirounga ES2806-NAS</strain>
    </source>
</reference>
<dbReference type="GO" id="GO:0008959">
    <property type="term" value="F:phosphate acetyltransferase activity"/>
    <property type="evidence" value="ECO:0007669"/>
    <property type="project" value="UniProtKB-EC"/>
</dbReference>
<dbReference type="InterPro" id="IPR002505">
    <property type="entry name" value="PTA_PTB"/>
</dbReference>
<dbReference type="Pfam" id="PF01515">
    <property type="entry name" value="PTA_PTB"/>
    <property type="match status" value="1"/>
</dbReference>